<evidence type="ECO:0000259" key="1">
    <source>
        <dbReference type="Pfam" id="PF17042"/>
    </source>
</evidence>
<accession>A0A9X4KDJ7</accession>
<proteinExistence type="predicted"/>
<dbReference type="EMBL" id="JAPDHZ010000002">
    <property type="protein sequence ID" value="MDG0789910.1"/>
    <property type="molecule type" value="Genomic_DNA"/>
</dbReference>
<dbReference type="Pfam" id="PF17042">
    <property type="entry name" value="NBD_C"/>
    <property type="match status" value="1"/>
</dbReference>
<dbReference type="InterPro" id="IPR042213">
    <property type="entry name" value="NBD_C_sf"/>
</dbReference>
<organism evidence="2 3">
    <name type="scientific">Cohnella ginsengisoli</name>
    <dbReference type="NCBI Taxonomy" id="425004"/>
    <lineage>
        <taxon>Bacteria</taxon>
        <taxon>Bacillati</taxon>
        <taxon>Bacillota</taxon>
        <taxon>Bacilli</taxon>
        <taxon>Bacillales</taxon>
        <taxon>Paenibacillaceae</taxon>
        <taxon>Cohnella</taxon>
    </lineage>
</organism>
<protein>
    <recommendedName>
        <fullName evidence="1">Four-carbon acid sugar kinase nucleotide binding domain-containing protein</fullName>
    </recommendedName>
</protein>
<name>A0A9X4KDJ7_9BACL</name>
<gene>
    <name evidence="2" type="ORF">OMP38_02895</name>
</gene>
<reference evidence="2 3" key="1">
    <citation type="submission" date="2022-10" db="EMBL/GenBank/DDBJ databases">
        <title>Comparative genomic analysis of Cohnella hashimotonis sp. nov., isolated from the International Space Station.</title>
        <authorList>
            <person name="Simpson A."/>
            <person name="Venkateswaran K."/>
        </authorList>
    </citation>
    <scope>NUCLEOTIDE SEQUENCE [LARGE SCALE GENOMIC DNA]</scope>
    <source>
        <strain evidence="2 3">DSM 18997</strain>
    </source>
</reference>
<dbReference type="AlphaFoldDB" id="A0A9X4KDJ7"/>
<feature type="domain" description="Four-carbon acid sugar kinase nucleotide binding" evidence="1">
    <location>
        <begin position="11"/>
        <end position="72"/>
    </location>
</feature>
<dbReference type="Gene3D" id="3.40.980.20">
    <property type="entry name" value="Four-carbon acid sugar kinase, nucleotide binding domain"/>
    <property type="match status" value="1"/>
</dbReference>
<evidence type="ECO:0000313" key="3">
    <source>
        <dbReference type="Proteomes" id="UP001153387"/>
    </source>
</evidence>
<evidence type="ECO:0000313" key="2">
    <source>
        <dbReference type="EMBL" id="MDG0789910.1"/>
    </source>
</evidence>
<dbReference type="SUPFAM" id="SSF142764">
    <property type="entry name" value="YgbK-like"/>
    <property type="match status" value="1"/>
</dbReference>
<dbReference type="InterPro" id="IPR031475">
    <property type="entry name" value="NBD_C"/>
</dbReference>
<comment type="caution">
    <text evidence="2">The sequence shown here is derived from an EMBL/GenBank/DDBJ whole genome shotgun (WGS) entry which is preliminary data.</text>
</comment>
<keyword evidence="3" id="KW-1185">Reference proteome</keyword>
<sequence length="80" mass="8832">MRWPSKRAWRAFWSRGGDTSGYVTRALGIYALECLQTLAPGVPLCRAYADDAKLDGLELVLKGGQVGGERFFERVRKGGV</sequence>
<dbReference type="Proteomes" id="UP001153387">
    <property type="component" value="Unassembled WGS sequence"/>
</dbReference>